<dbReference type="Pfam" id="PF00578">
    <property type="entry name" value="AhpC-TSA"/>
    <property type="match status" value="1"/>
</dbReference>
<dbReference type="PROSITE" id="PS51352">
    <property type="entry name" value="THIOREDOXIN_2"/>
    <property type="match status" value="1"/>
</dbReference>
<evidence type="ECO:0000256" key="9">
    <source>
        <dbReference type="ARBA" id="ARBA00032824"/>
    </source>
</evidence>
<evidence type="ECO:0000313" key="15">
    <source>
        <dbReference type="Proteomes" id="UP000629365"/>
    </source>
</evidence>
<organism evidence="14 15">
    <name type="scientific">Microbacterium murale</name>
    <dbReference type="NCBI Taxonomy" id="1081040"/>
    <lineage>
        <taxon>Bacteria</taxon>
        <taxon>Bacillati</taxon>
        <taxon>Actinomycetota</taxon>
        <taxon>Actinomycetes</taxon>
        <taxon>Micrococcales</taxon>
        <taxon>Microbacteriaceae</taxon>
        <taxon>Microbacterium</taxon>
    </lineage>
</organism>
<proteinExistence type="inferred from homology"/>
<dbReference type="InterPro" id="IPR050924">
    <property type="entry name" value="Peroxiredoxin_BCP/PrxQ"/>
</dbReference>
<dbReference type="InterPro" id="IPR013766">
    <property type="entry name" value="Thioredoxin_domain"/>
</dbReference>
<keyword evidence="15" id="KW-1185">Reference proteome</keyword>
<evidence type="ECO:0000256" key="3">
    <source>
        <dbReference type="ARBA" id="ARBA00013017"/>
    </source>
</evidence>
<keyword evidence="8" id="KW-0676">Redox-active center</keyword>
<dbReference type="SUPFAM" id="SSF52833">
    <property type="entry name" value="Thioredoxin-like"/>
    <property type="match status" value="1"/>
</dbReference>
<sequence length="158" mass="17022">MINSTEELEVGQKAPDFTLTDASGNQRTLSELRGTPVIVYFYPAAFTPGCTTEACDFRDNLGSFQGAGYTVLGISPDPVSRLAEFAEAEQLSFPLLSDEDSAVAKEWGAWGQKTVNGRTFDGLIRTTAVVDADGVISSVEYNVNPEGHVARLRDALLK</sequence>
<evidence type="ECO:0000313" key="14">
    <source>
        <dbReference type="EMBL" id="GGD66905.1"/>
    </source>
</evidence>
<reference evidence="15" key="1">
    <citation type="journal article" date="2019" name="Int. J. Syst. Evol. Microbiol.">
        <title>The Global Catalogue of Microorganisms (GCM) 10K type strain sequencing project: providing services to taxonomists for standard genome sequencing and annotation.</title>
        <authorList>
            <consortium name="The Broad Institute Genomics Platform"/>
            <consortium name="The Broad Institute Genome Sequencing Center for Infectious Disease"/>
            <person name="Wu L."/>
            <person name="Ma J."/>
        </authorList>
    </citation>
    <scope>NUCLEOTIDE SEQUENCE [LARGE SCALE GENOMIC DNA]</scope>
    <source>
        <strain evidence="15">CCM 7640</strain>
    </source>
</reference>
<evidence type="ECO:0000256" key="10">
    <source>
        <dbReference type="ARBA" id="ARBA00038489"/>
    </source>
</evidence>
<feature type="domain" description="Thioredoxin" evidence="13">
    <location>
        <begin position="8"/>
        <end position="158"/>
    </location>
</feature>
<dbReference type="InterPro" id="IPR036249">
    <property type="entry name" value="Thioredoxin-like_sf"/>
</dbReference>
<dbReference type="CDD" id="cd03017">
    <property type="entry name" value="PRX_BCP"/>
    <property type="match status" value="1"/>
</dbReference>
<evidence type="ECO:0000256" key="2">
    <source>
        <dbReference type="ARBA" id="ARBA00011245"/>
    </source>
</evidence>
<comment type="similarity">
    <text evidence="10">Belongs to the peroxiredoxin family. BCP/PrxQ subfamily.</text>
</comment>
<accession>A0ABQ1RGF4</accession>
<evidence type="ECO:0000256" key="11">
    <source>
        <dbReference type="ARBA" id="ARBA00041373"/>
    </source>
</evidence>
<keyword evidence="5" id="KW-0049">Antioxidant</keyword>
<dbReference type="NCBIfam" id="NF006960">
    <property type="entry name" value="PRK09437.1"/>
    <property type="match status" value="1"/>
</dbReference>
<evidence type="ECO:0000256" key="6">
    <source>
        <dbReference type="ARBA" id="ARBA00023002"/>
    </source>
</evidence>
<name>A0ABQ1RGF4_9MICO</name>
<evidence type="ECO:0000256" key="12">
    <source>
        <dbReference type="ARBA" id="ARBA00049091"/>
    </source>
</evidence>
<dbReference type="PANTHER" id="PTHR42801:SF4">
    <property type="entry name" value="AHPC_TSA FAMILY PROTEIN"/>
    <property type="match status" value="1"/>
</dbReference>
<dbReference type="Proteomes" id="UP000629365">
    <property type="component" value="Unassembled WGS sequence"/>
</dbReference>
<keyword evidence="7" id="KW-1015">Disulfide bond</keyword>
<protein>
    <recommendedName>
        <fullName evidence="3">thioredoxin-dependent peroxiredoxin</fullName>
        <ecNumber evidence="3">1.11.1.24</ecNumber>
    </recommendedName>
    <alternativeName>
        <fullName evidence="11">Bacterioferritin comigratory protein</fullName>
    </alternativeName>
    <alternativeName>
        <fullName evidence="9">Thioredoxin peroxidase</fullName>
    </alternativeName>
</protein>
<dbReference type="EMBL" id="BMCM01000001">
    <property type="protein sequence ID" value="GGD66905.1"/>
    <property type="molecule type" value="Genomic_DNA"/>
</dbReference>
<keyword evidence="6" id="KW-0560">Oxidoreductase</keyword>
<dbReference type="PIRSF" id="PIRSF000239">
    <property type="entry name" value="AHPC"/>
    <property type="match status" value="1"/>
</dbReference>
<comment type="subunit">
    <text evidence="2">Monomer.</text>
</comment>
<keyword evidence="4" id="KW-0575">Peroxidase</keyword>
<gene>
    <name evidence="14" type="primary">bcp</name>
    <name evidence="14" type="ORF">GCM10007269_07620</name>
</gene>
<evidence type="ECO:0000256" key="5">
    <source>
        <dbReference type="ARBA" id="ARBA00022862"/>
    </source>
</evidence>
<evidence type="ECO:0000256" key="8">
    <source>
        <dbReference type="ARBA" id="ARBA00023284"/>
    </source>
</evidence>
<comment type="caution">
    <text evidence="14">The sequence shown here is derived from an EMBL/GenBank/DDBJ whole genome shotgun (WGS) entry which is preliminary data.</text>
</comment>
<comment type="function">
    <text evidence="1">Thiol-specific peroxidase that catalyzes the reduction of hydrogen peroxide and organic hydroperoxides to water and alcohols, respectively. Plays a role in cell protection against oxidative stress by detoxifying peroxides and as sensor of hydrogen peroxide-mediated signaling events.</text>
</comment>
<dbReference type="InterPro" id="IPR024706">
    <property type="entry name" value="Peroxiredoxin_AhpC-typ"/>
</dbReference>
<comment type="catalytic activity">
    <reaction evidence="12">
        <text>a hydroperoxide + [thioredoxin]-dithiol = an alcohol + [thioredoxin]-disulfide + H2O</text>
        <dbReference type="Rhea" id="RHEA:62620"/>
        <dbReference type="Rhea" id="RHEA-COMP:10698"/>
        <dbReference type="Rhea" id="RHEA-COMP:10700"/>
        <dbReference type="ChEBI" id="CHEBI:15377"/>
        <dbReference type="ChEBI" id="CHEBI:29950"/>
        <dbReference type="ChEBI" id="CHEBI:30879"/>
        <dbReference type="ChEBI" id="CHEBI:35924"/>
        <dbReference type="ChEBI" id="CHEBI:50058"/>
        <dbReference type="EC" id="1.11.1.24"/>
    </reaction>
</comment>
<dbReference type="InterPro" id="IPR000866">
    <property type="entry name" value="AhpC/TSA"/>
</dbReference>
<dbReference type="EC" id="1.11.1.24" evidence="3"/>
<evidence type="ECO:0000256" key="4">
    <source>
        <dbReference type="ARBA" id="ARBA00022559"/>
    </source>
</evidence>
<evidence type="ECO:0000256" key="1">
    <source>
        <dbReference type="ARBA" id="ARBA00003330"/>
    </source>
</evidence>
<evidence type="ECO:0000259" key="13">
    <source>
        <dbReference type="PROSITE" id="PS51352"/>
    </source>
</evidence>
<dbReference type="PANTHER" id="PTHR42801">
    <property type="entry name" value="THIOREDOXIN-DEPENDENT PEROXIDE REDUCTASE"/>
    <property type="match status" value="1"/>
</dbReference>
<dbReference type="RefSeq" id="WP_188435232.1">
    <property type="nucleotide sequence ID" value="NZ_BMCM01000001.1"/>
</dbReference>
<dbReference type="Gene3D" id="3.40.30.10">
    <property type="entry name" value="Glutaredoxin"/>
    <property type="match status" value="1"/>
</dbReference>
<evidence type="ECO:0000256" key="7">
    <source>
        <dbReference type="ARBA" id="ARBA00023157"/>
    </source>
</evidence>